<sequence>MYEFLGTLTEFVLPRMREFPGMLMPAGSANMNTPSGVSGVVSFGLSPDAMGLFPQIEVNLDSYPKAYGFHIHFITNATGTGAQNRARQLLSGFQIPFTRR</sequence>
<dbReference type="Gene3D" id="3.30.1440.10">
    <property type="match status" value="1"/>
</dbReference>
<dbReference type="Pfam" id="PF00673">
    <property type="entry name" value="Ribosomal_L5_C"/>
    <property type="match status" value="1"/>
</dbReference>
<dbReference type="Proteomes" id="UP000298061">
    <property type="component" value="Unassembled WGS sequence"/>
</dbReference>
<dbReference type="STRING" id="135208.A0A4Y9ZK58"/>
<comment type="caution">
    <text evidence="2">The sequence shown here is derived from an EMBL/GenBank/DDBJ whole genome shotgun (WGS) entry which is preliminary data.</text>
</comment>
<keyword evidence="3" id="KW-1185">Reference proteome</keyword>
<name>A0A4Y9ZK58_9AGAM</name>
<dbReference type="InterPro" id="IPR022803">
    <property type="entry name" value="Ribosomal_uL5_dom_sf"/>
</dbReference>
<dbReference type="EMBL" id="SFCI01002007">
    <property type="protein sequence ID" value="TFY74570.1"/>
    <property type="molecule type" value="Genomic_DNA"/>
</dbReference>
<reference evidence="2 3" key="1">
    <citation type="submission" date="2019-02" db="EMBL/GenBank/DDBJ databases">
        <title>Genome sequencing of the rare red list fungi Hericium alpestre (H. flagellum).</title>
        <authorList>
            <person name="Buettner E."/>
            <person name="Kellner H."/>
        </authorList>
    </citation>
    <scope>NUCLEOTIDE SEQUENCE [LARGE SCALE GENOMIC DNA]</scope>
    <source>
        <strain evidence="2 3">DSM 108284</strain>
    </source>
</reference>
<accession>A0A4Y9ZK58</accession>
<evidence type="ECO:0000313" key="3">
    <source>
        <dbReference type="Proteomes" id="UP000298061"/>
    </source>
</evidence>
<evidence type="ECO:0000313" key="2">
    <source>
        <dbReference type="EMBL" id="TFY74570.1"/>
    </source>
</evidence>
<proteinExistence type="predicted"/>
<dbReference type="OrthoDB" id="539541at2759"/>
<protein>
    <recommendedName>
        <fullName evidence="1">Large ribosomal subunit protein uL5 C-terminal domain-containing protein</fullName>
    </recommendedName>
</protein>
<organism evidence="2 3">
    <name type="scientific">Hericium alpestre</name>
    <dbReference type="NCBI Taxonomy" id="135208"/>
    <lineage>
        <taxon>Eukaryota</taxon>
        <taxon>Fungi</taxon>
        <taxon>Dikarya</taxon>
        <taxon>Basidiomycota</taxon>
        <taxon>Agaricomycotina</taxon>
        <taxon>Agaricomycetes</taxon>
        <taxon>Russulales</taxon>
        <taxon>Hericiaceae</taxon>
        <taxon>Hericium</taxon>
    </lineage>
</organism>
<dbReference type="SUPFAM" id="SSF55282">
    <property type="entry name" value="RL5-like"/>
    <property type="match status" value="1"/>
</dbReference>
<dbReference type="AlphaFoldDB" id="A0A4Y9ZK58"/>
<feature type="domain" description="Large ribosomal subunit protein uL5 C-terminal" evidence="1">
    <location>
        <begin position="1"/>
        <end position="97"/>
    </location>
</feature>
<gene>
    <name evidence="2" type="ORF">EWM64_g9444</name>
</gene>
<dbReference type="InterPro" id="IPR031309">
    <property type="entry name" value="Ribosomal_uL5_C"/>
</dbReference>
<evidence type="ECO:0000259" key="1">
    <source>
        <dbReference type="Pfam" id="PF00673"/>
    </source>
</evidence>